<dbReference type="Proteomes" id="UP001230649">
    <property type="component" value="Unassembled WGS sequence"/>
</dbReference>
<keyword evidence="2" id="KW-1185">Reference proteome</keyword>
<gene>
    <name evidence="1" type="ORF">QFC20_003224</name>
</gene>
<sequence>MALRGHIRYVGSQKTLEPVEGQAPPSGFTSTNREAKRRKSENARTSQLPLAGSSSSTTSLDLNNNHLLLAEEYRDRMKMFRRLKAWNRHGNEHLADGGSPGAIEEEDMQMVHDLWMMWWMVTEHDFLASRVYIEKVYLFDVLSPGFPPSTITKALLAWLALRLGMTTIFEDTPEQVDEKAFALTPFALASFKVAESEEELRLLCKPNAFMPDLTPKERGVPVKRFGREWNVLPNFYADAASLIFNGVLDRHPHLVTLGKRAGTPSYHAVFPHENLPIPKPHMASNLRGTEASTPRLDERVDESKSFFVPRPGPVSVRQLMSLEYDQDVKRAMACASPITSPGLPPLFYRRKIEGTWKGAYIFFDFEAYRRVLGGSLRSLYEGAYGHQDCEWIISESVINVKYDRLGGTGSFLSAGFRIDQTAEEATAEARLSPDERGWEPCIDENAPDKPGWTKEILLTGQARHSWGTSEIYGRVRMWDGLVIMRQDFSHRPVGRWLYTGYIHAGGLMVGRWRDTFTPENQRGCAQKEIANTIITDRL</sequence>
<evidence type="ECO:0000313" key="1">
    <source>
        <dbReference type="EMBL" id="KAJ9109808.1"/>
    </source>
</evidence>
<comment type="caution">
    <text evidence="1">The sequence shown here is derived from an EMBL/GenBank/DDBJ whole genome shotgun (WGS) entry which is preliminary data.</text>
</comment>
<evidence type="ECO:0000313" key="2">
    <source>
        <dbReference type="Proteomes" id="UP001230649"/>
    </source>
</evidence>
<accession>A0ACC2WDJ8</accession>
<dbReference type="EMBL" id="JASBWS010000028">
    <property type="protein sequence ID" value="KAJ9109808.1"/>
    <property type="molecule type" value="Genomic_DNA"/>
</dbReference>
<reference evidence="1" key="1">
    <citation type="submission" date="2023-04" db="EMBL/GenBank/DDBJ databases">
        <title>Draft Genome sequencing of Naganishia species isolated from polar environments using Oxford Nanopore Technology.</title>
        <authorList>
            <person name="Leo P."/>
            <person name="Venkateswaran K."/>
        </authorList>
    </citation>
    <scope>NUCLEOTIDE SEQUENCE</scope>
    <source>
        <strain evidence="1">MNA-CCFEE 5262</strain>
    </source>
</reference>
<proteinExistence type="predicted"/>
<protein>
    <submittedName>
        <fullName evidence="1">Uncharacterized protein</fullName>
    </submittedName>
</protein>
<name>A0ACC2WDJ8_9TREE</name>
<organism evidence="1 2">
    <name type="scientific">Naganishia adeliensis</name>
    <dbReference type="NCBI Taxonomy" id="92952"/>
    <lineage>
        <taxon>Eukaryota</taxon>
        <taxon>Fungi</taxon>
        <taxon>Dikarya</taxon>
        <taxon>Basidiomycota</taxon>
        <taxon>Agaricomycotina</taxon>
        <taxon>Tremellomycetes</taxon>
        <taxon>Filobasidiales</taxon>
        <taxon>Filobasidiaceae</taxon>
        <taxon>Naganishia</taxon>
    </lineage>
</organism>